<reference evidence="9" key="2">
    <citation type="submission" date="2023-01" db="EMBL/GenBank/DDBJ databases">
        <authorList>
            <person name="Sun Q."/>
            <person name="Evtushenko L."/>
        </authorList>
    </citation>
    <scope>NUCLEOTIDE SEQUENCE</scope>
    <source>
        <strain evidence="9">VKM B-1513</strain>
    </source>
</reference>
<feature type="transmembrane region" description="Helical" evidence="7">
    <location>
        <begin position="371"/>
        <end position="388"/>
    </location>
</feature>
<feature type="transmembrane region" description="Helical" evidence="7">
    <location>
        <begin position="128"/>
        <end position="150"/>
    </location>
</feature>
<feature type="transmembrane region" description="Helical" evidence="7">
    <location>
        <begin position="473"/>
        <end position="493"/>
    </location>
</feature>
<feature type="transmembrane region" description="Helical" evidence="7">
    <location>
        <begin position="522"/>
        <end position="541"/>
    </location>
</feature>
<name>A0A9W6IM44_9PROT</name>
<evidence type="ECO:0000256" key="6">
    <source>
        <dbReference type="ARBA" id="ARBA00023136"/>
    </source>
</evidence>
<feature type="transmembrane region" description="Helical" evidence="7">
    <location>
        <begin position="321"/>
        <end position="341"/>
    </location>
</feature>
<feature type="transmembrane region" description="Helical" evidence="7">
    <location>
        <begin position="7"/>
        <end position="31"/>
    </location>
</feature>
<comment type="subcellular location">
    <subcellularLocation>
        <location evidence="1">Endomembrane system</location>
        <topology evidence="1">Multi-pass membrane protein</topology>
    </subcellularLocation>
</comment>
<feature type="transmembrane region" description="Helical" evidence="7">
    <location>
        <begin position="400"/>
        <end position="422"/>
    </location>
</feature>
<dbReference type="AlphaFoldDB" id="A0A9W6IM44"/>
<dbReference type="InterPro" id="IPR003342">
    <property type="entry name" value="ArnT-like_N"/>
</dbReference>
<dbReference type="GO" id="GO:0000030">
    <property type="term" value="F:mannosyltransferase activity"/>
    <property type="evidence" value="ECO:0007669"/>
    <property type="project" value="InterPro"/>
</dbReference>
<feature type="transmembrane region" description="Helical" evidence="7">
    <location>
        <begin position="348"/>
        <end position="365"/>
    </location>
</feature>
<sequence length="852" mass="91071">MTRAAVIPVATAALTGVVVLVAVAVFALWPAESSARWLPGVGGIWTFFLPALATVASVLIVRPFLDRTRKWVAWLPVILFMLFSWGPGVAAGLLVQLGASALLGLAVVWRISTGLFPRSAKARPGGGLLIVCTVAGLALVSGALWAAFWIPLNTANTHFAAYLALGALAWAALGPDGRRFARLCLASAGRSVHRAPAGFALLGIAGFLTFALMSLLPELGPDARAAYQGYFEHLRVHGEWHQAPWRAAWGLQPLGGLHLAGSAYLMAGEGGARALNCVQASLYAACAGVIAHTICRSRIAGWAAGAIVITTPVLLKLSGDFYYDNAVAMFITGAMTALVLALKSRTTAAAAPCLLGFGLCLAGAAASKNSAWVMSVFLYALAVATLFMRHRRPIRSIATLTAATAIAMTALVVPVVLATFLLTGNPVFPYYNQIFQSDFYPPNQHRTPHEGFASLDMFVRLVFDTQSISPHDLRGSLGAGLLLALPAAAAALVKRLRVWLVILAGLLAAVGTLTALQNDLRLLWPVFPALLAVATGIVLAVSAPVPAAFRATALALTALCGLQIVLLPTGSYHLAEYNIFQALHPKSRDTLAEFAATSARINAMLDGLSPSPRRRLYLSTSIGPSGALNFEDGWYTINARRYLHQARNSEHFTTALRTLAPDVVVVGTEGRRHWLYPDIYRVLRTNSWAVFDFPGHQVFMLDNTLAFPVSAASTPELAQLVDQSQTVDGLAADETLRITFPVPQDDAESASVGFTYTCPADANLILTFGVYRDDRALVARHTQRPCLGDDQPGTVRMAELLPDLQGLNVTLEARLSDADSTFVIRELEAGIKPRFTRQSYLDLLGNSQSVIR</sequence>
<evidence type="ECO:0000313" key="9">
    <source>
        <dbReference type="EMBL" id="GLK51555.1"/>
    </source>
</evidence>
<evidence type="ECO:0000256" key="1">
    <source>
        <dbReference type="ARBA" id="ARBA00004127"/>
    </source>
</evidence>
<dbReference type="Pfam" id="PF02366">
    <property type="entry name" value="PMT"/>
    <property type="match status" value="1"/>
</dbReference>
<proteinExistence type="predicted"/>
<gene>
    <name evidence="9" type="ORF">GCM10017621_10630</name>
</gene>
<dbReference type="GO" id="GO:0012505">
    <property type="term" value="C:endomembrane system"/>
    <property type="evidence" value="ECO:0007669"/>
    <property type="project" value="UniProtKB-SubCell"/>
</dbReference>
<keyword evidence="6 7" id="KW-0472">Membrane</keyword>
<comment type="caution">
    <text evidence="9">The sequence shown here is derived from an EMBL/GenBank/DDBJ whole genome shotgun (WGS) entry which is preliminary data.</text>
</comment>
<dbReference type="Proteomes" id="UP001143486">
    <property type="component" value="Unassembled WGS sequence"/>
</dbReference>
<dbReference type="GO" id="GO:0016020">
    <property type="term" value="C:membrane"/>
    <property type="evidence" value="ECO:0007669"/>
    <property type="project" value="InterPro"/>
</dbReference>
<evidence type="ECO:0000256" key="7">
    <source>
        <dbReference type="SAM" id="Phobius"/>
    </source>
</evidence>
<keyword evidence="3" id="KW-0808">Transferase</keyword>
<dbReference type="GO" id="GO:0006493">
    <property type="term" value="P:protein O-linked glycosylation"/>
    <property type="evidence" value="ECO:0007669"/>
    <property type="project" value="InterPro"/>
</dbReference>
<feature type="transmembrane region" description="Helical" evidence="7">
    <location>
        <begin position="97"/>
        <end position="116"/>
    </location>
</feature>
<keyword evidence="4 7" id="KW-0812">Transmembrane</keyword>
<feature type="domain" description="ArnT-like N-terminal" evidence="8">
    <location>
        <begin position="270"/>
        <end position="419"/>
    </location>
</feature>
<evidence type="ECO:0000256" key="2">
    <source>
        <dbReference type="ARBA" id="ARBA00022676"/>
    </source>
</evidence>
<feature type="transmembrane region" description="Helical" evidence="7">
    <location>
        <begin position="195"/>
        <end position="216"/>
    </location>
</feature>
<feature type="transmembrane region" description="Helical" evidence="7">
    <location>
        <begin position="156"/>
        <end position="174"/>
    </location>
</feature>
<organism evidence="9 10">
    <name type="scientific">Maricaulis virginensis</name>
    <dbReference type="NCBI Taxonomy" id="144022"/>
    <lineage>
        <taxon>Bacteria</taxon>
        <taxon>Pseudomonadati</taxon>
        <taxon>Pseudomonadota</taxon>
        <taxon>Alphaproteobacteria</taxon>
        <taxon>Maricaulales</taxon>
        <taxon>Maricaulaceae</taxon>
        <taxon>Maricaulis</taxon>
    </lineage>
</organism>
<feature type="transmembrane region" description="Helical" evidence="7">
    <location>
        <begin position="71"/>
        <end position="91"/>
    </location>
</feature>
<evidence type="ECO:0000256" key="3">
    <source>
        <dbReference type="ARBA" id="ARBA00022679"/>
    </source>
</evidence>
<evidence type="ECO:0000256" key="5">
    <source>
        <dbReference type="ARBA" id="ARBA00022989"/>
    </source>
</evidence>
<evidence type="ECO:0000259" key="8">
    <source>
        <dbReference type="Pfam" id="PF02366"/>
    </source>
</evidence>
<evidence type="ECO:0000256" key="4">
    <source>
        <dbReference type="ARBA" id="ARBA00022692"/>
    </source>
</evidence>
<feature type="transmembrane region" description="Helical" evidence="7">
    <location>
        <begin position="553"/>
        <end position="575"/>
    </location>
</feature>
<feature type="transmembrane region" description="Helical" evidence="7">
    <location>
        <begin position="37"/>
        <end position="59"/>
    </location>
</feature>
<protein>
    <recommendedName>
        <fullName evidence="8">ArnT-like N-terminal domain-containing protein</fullName>
    </recommendedName>
</protein>
<keyword evidence="5 7" id="KW-1133">Transmembrane helix</keyword>
<accession>A0A9W6IM44</accession>
<evidence type="ECO:0000313" key="10">
    <source>
        <dbReference type="Proteomes" id="UP001143486"/>
    </source>
</evidence>
<keyword evidence="2" id="KW-0328">Glycosyltransferase</keyword>
<keyword evidence="10" id="KW-1185">Reference proteome</keyword>
<feature type="transmembrane region" description="Helical" evidence="7">
    <location>
        <begin position="498"/>
        <end position="516"/>
    </location>
</feature>
<reference evidence="9" key="1">
    <citation type="journal article" date="2014" name="Int. J. Syst. Evol. Microbiol.">
        <title>Complete genome sequence of Corynebacterium casei LMG S-19264T (=DSM 44701T), isolated from a smear-ripened cheese.</title>
        <authorList>
            <consortium name="US DOE Joint Genome Institute (JGI-PGF)"/>
            <person name="Walter F."/>
            <person name="Albersmeier A."/>
            <person name="Kalinowski J."/>
            <person name="Ruckert C."/>
        </authorList>
    </citation>
    <scope>NUCLEOTIDE SEQUENCE</scope>
    <source>
        <strain evidence="9">VKM B-1513</strain>
    </source>
</reference>
<dbReference type="EMBL" id="BSFE01000002">
    <property type="protein sequence ID" value="GLK51555.1"/>
    <property type="molecule type" value="Genomic_DNA"/>
</dbReference>